<dbReference type="eggNOG" id="ENOG5032ISF">
    <property type="taxonomic scope" value="Bacteria"/>
</dbReference>
<comment type="caution">
    <text evidence="3">The sequence shown here is derived from an EMBL/GenBank/DDBJ whole genome shotgun (WGS) entry which is preliminary data.</text>
</comment>
<feature type="signal peptide" evidence="2">
    <location>
        <begin position="1"/>
        <end position="22"/>
    </location>
</feature>
<accession>L8JX77</accession>
<dbReference type="RefSeq" id="WP_009579579.1">
    <property type="nucleotide sequence ID" value="NZ_AMZN01000032.1"/>
</dbReference>
<dbReference type="STRING" id="1237149.C900_02192"/>
<organism evidence="3 4">
    <name type="scientific">Fulvivirga imtechensis AK7</name>
    <dbReference type="NCBI Taxonomy" id="1237149"/>
    <lineage>
        <taxon>Bacteria</taxon>
        <taxon>Pseudomonadati</taxon>
        <taxon>Bacteroidota</taxon>
        <taxon>Cytophagia</taxon>
        <taxon>Cytophagales</taxon>
        <taxon>Fulvivirgaceae</taxon>
        <taxon>Fulvivirga</taxon>
    </lineage>
</organism>
<keyword evidence="1" id="KW-1133">Transmembrane helix</keyword>
<reference evidence="3 4" key="1">
    <citation type="submission" date="2012-12" db="EMBL/GenBank/DDBJ databases">
        <title>Genome assembly of Fulvivirga imtechensis AK7.</title>
        <authorList>
            <person name="Nupur N."/>
            <person name="Khatri I."/>
            <person name="Kumar R."/>
            <person name="Subramanian S."/>
            <person name="Pinnaka A."/>
        </authorList>
    </citation>
    <scope>NUCLEOTIDE SEQUENCE [LARGE SCALE GENOMIC DNA]</scope>
    <source>
        <strain evidence="3 4">AK7</strain>
    </source>
</reference>
<protein>
    <recommendedName>
        <fullName evidence="5">DUF4129 domain-containing protein</fullName>
    </recommendedName>
</protein>
<keyword evidence="4" id="KW-1185">Reference proteome</keyword>
<proteinExistence type="predicted"/>
<dbReference type="Proteomes" id="UP000011135">
    <property type="component" value="Unassembled WGS sequence"/>
</dbReference>
<sequence length="302" mass="34980">MFKGIISSLVLVLFFVAMNAQGQQIEPRGQFLSDSIKIGVPVAYSLAVKYPKELDIIFPDSLYNYAPFEFDKKRYFPTRSDSVYSYDSAVYYITSFEVDSIQHISLPVYVLHGRDSTAVYASSDTVVLQQLVTEIPDSVAVEAMPLKENTTYKRVAFQFNYPYFIIGAIILVIIAVLVFIFFGNKIRRYFFLRRMEKSHRKFIETYDAIALAKDQSVKLQAEKLLVVWKKYHEQLEARPYTKLTTKEIIRFYQPEGIETSLKALDRTIYSPKANGELMGDYTALKKYSQKRYEEKVEEVKHG</sequence>
<keyword evidence="1" id="KW-0812">Transmembrane</keyword>
<dbReference type="OrthoDB" id="848790at2"/>
<evidence type="ECO:0000256" key="1">
    <source>
        <dbReference type="SAM" id="Phobius"/>
    </source>
</evidence>
<keyword evidence="2" id="KW-0732">Signal</keyword>
<dbReference type="EMBL" id="AMZN01000032">
    <property type="protein sequence ID" value="ELR71817.1"/>
    <property type="molecule type" value="Genomic_DNA"/>
</dbReference>
<feature type="transmembrane region" description="Helical" evidence="1">
    <location>
        <begin position="161"/>
        <end position="184"/>
    </location>
</feature>
<evidence type="ECO:0000256" key="2">
    <source>
        <dbReference type="SAM" id="SignalP"/>
    </source>
</evidence>
<evidence type="ECO:0008006" key="5">
    <source>
        <dbReference type="Google" id="ProtNLM"/>
    </source>
</evidence>
<name>L8JX77_9BACT</name>
<feature type="chain" id="PRO_5003993580" description="DUF4129 domain-containing protein" evidence="2">
    <location>
        <begin position="23"/>
        <end position="302"/>
    </location>
</feature>
<keyword evidence="1" id="KW-0472">Membrane</keyword>
<evidence type="ECO:0000313" key="3">
    <source>
        <dbReference type="EMBL" id="ELR71817.1"/>
    </source>
</evidence>
<dbReference type="AlphaFoldDB" id="L8JX77"/>
<gene>
    <name evidence="3" type="ORF">C900_02192</name>
</gene>
<evidence type="ECO:0000313" key="4">
    <source>
        <dbReference type="Proteomes" id="UP000011135"/>
    </source>
</evidence>